<keyword evidence="2" id="KW-0812">Transmembrane</keyword>
<keyword evidence="2" id="KW-0472">Membrane</keyword>
<proteinExistence type="predicted"/>
<dbReference type="Pfam" id="PF07273">
    <property type="entry name" value="DUF1439"/>
    <property type="match status" value="1"/>
</dbReference>
<evidence type="ECO:0000256" key="1">
    <source>
        <dbReference type="SAM" id="MobiDB-lite"/>
    </source>
</evidence>
<dbReference type="EMBL" id="RDQK01000008">
    <property type="protein sequence ID" value="RMX10594.1"/>
    <property type="molecule type" value="Genomic_DNA"/>
</dbReference>
<dbReference type="Gene3D" id="3.15.10.40">
    <property type="entry name" value="Uncharacterised protein PF07273, DUF1439"/>
    <property type="match status" value="1"/>
</dbReference>
<evidence type="ECO:0000313" key="3">
    <source>
        <dbReference type="EMBL" id="RMX10594.1"/>
    </source>
</evidence>
<dbReference type="Proteomes" id="UP000281171">
    <property type="component" value="Unassembled WGS sequence"/>
</dbReference>
<feature type="region of interest" description="Disordered" evidence="1">
    <location>
        <begin position="27"/>
        <end position="63"/>
    </location>
</feature>
<dbReference type="AlphaFoldDB" id="A0A3M6R5V3"/>
<accession>A0A3M6R5V3</accession>
<gene>
    <name evidence="3" type="ORF">EBQ24_04035</name>
</gene>
<name>A0A3M6R5V3_9BURK</name>
<sequence>MQHFIVEDFAVLNGALQRFLGGDGHGNGRAAAGRKEVNQKRPARRIASRNGGEYTLGPRRHSPAAIRCPQPPLHPLPAMTFKRLLLLAALLALLTGAGLLWQLRQQGMELRFTAEQLQQALAARPPIHKAYGPLELTLQDPRVSLSERSTRIRARLRVNVAVPSLGRSWQGDVEASSGLRYEAAEGAFYLNAPAIERISAPGMPERYATLAGQAASSALQRFYALRPVHVLEPTAKGLATRMLLREVHVHNGALVAKLGMPNISNQE</sequence>
<organism evidence="3 4">
    <name type="scientific">Allofranklinella schreckenbergeri</name>
    <dbReference type="NCBI Taxonomy" id="1076744"/>
    <lineage>
        <taxon>Bacteria</taxon>
        <taxon>Pseudomonadati</taxon>
        <taxon>Pseudomonadota</taxon>
        <taxon>Betaproteobacteria</taxon>
        <taxon>Burkholderiales</taxon>
        <taxon>Comamonadaceae</taxon>
        <taxon>Allofranklinella</taxon>
    </lineage>
</organism>
<evidence type="ECO:0000313" key="4">
    <source>
        <dbReference type="Proteomes" id="UP000281171"/>
    </source>
</evidence>
<evidence type="ECO:0000256" key="2">
    <source>
        <dbReference type="SAM" id="Phobius"/>
    </source>
</evidence>
<reference evidence="3 4" key="1">
    <citation type="submission" date="2018-10" db="EMBL/GenBank/DDBJ databases">
        <title>Comamonadaceae CDC group NO-1 genome sequencing and assembly.</title>
        <authorList>
            <person name="Bernier A.-M."/>
            <person name="Bernard K."/>
        </authorList>
    </citation>
    <scope>NUCLEOTIDE SEQUENCE [LARGE SCALE GENOMIC DNA]</scope>
    <source>
        <strain evidence="3 4">NML180581</strain>
    </source>
</reference>
<comment type="caution">
    <text evidence="3">The sequence shown here is derived from an EMBL/GenBank/DDBJ whole genome shotgun (WGS) entry which is preliminary data.</text>
</comment>
<keyword evidence="2" id="KW-1133">Transmembrane helix</keyword>
<protein>
    <submittedName>
        <fullName evidence="3">DUF1439 domain-containing protein</fullName>
    </submittedName>
</protein>
<dbReference type="InterPro" id="IPR010835">
    <property type="entry name" value="DUF1439"/>
</dbReference>
<feature type="transmembrane region" description="Helical" evidence="2">
    <location>
        <begin position="84"/>
        <end position="103"/>
    </location>
</feature>